<accession>A0AAV4DFX9</accession>
<organism evidence="4 5">
    <name type="scientific">Plakobranchus ocellatus</name>
    <dbReference type="NCBI Taxonomy" id="259542"/>
    <lineage>
        <taxon>Eukaryota</taxon>
        <taxon>Metazoa</taxon>
        <taxon>Spiralia</taxon>
        <taxon>Lophotrochozoa</taxon>
        <taxon>Mollusca</taxon>
        <taxon>Gastropoda</taxon>
        <taxon>Heterobranchia</taxon>
        <taxon>Euthyneura</taxon>
        <taxon>Panpulmonata</taxon>
        <taxon>Sacoglossa</taxon>
        <taxon>Placobranchoidea</taxon>
        <taxon>Plakobranchidae</taxon>
        <taxon>Plakobranchus</taxon>
    </lineage>
</organism>
<protein>
    <submittedName>
        <fullName evidence="4">Cyclic nucleotide-binding domain-containing protein 2-like</fullName>
    </submittedName>
</protein>
<evidence type="ECO:0000256" key="2">
    <source>
        <dbReference type="SAM" id="SignalP"/>
    </source>
</evidence>
<dbReference type="InterPro" id="IPR014710">
    <property type="entry name" value="RmlC-like_jellyroll"/>
</dbReference>
<keyword evidence="1" id="KW-0472">Membrane</keyword>
<keyword evidence="1" id="KW-0812">Transmembrane</keyword>
<dbReference type="AlphaFoldDB" id="A0AAV4DFX9"/>
<keyword evidence="5" id="KW-1185">Reference proteome</keyword>
<evidence type="ECO:0000313" key="4">
    <source>
        <dbReference type="EMBL" id="GFO43152.1"/>
    </source>
</evidence>
<reference evidence="4 5" key="1">
    <citation type="journal article" date="2021" name="Elife">
        <title>Chloroplast acquisition without the gene transfer in kleptoplastic sea slugs, Plakobranchus ocellatus.</title>
        <authorList>
            <person name="Maeda T."/>
            <person name="Takahashi S."/>
            <person name="Yoshida T."/>
            <person name="Shimamura S."/>
            <person name="Takaki Y."/>
            <person name="Nagai Y."/>
            <person name="Toyoda A."/>
            <person name="Suzuki Y."/>
            <person name="Arimoto A."/>
            <person name="Ishii H."/>
            <person name="Satoh N."/>
            <person name="Nishiyama T."/>
            <person name="Hasebe M."/>
            <person name="Maruyama T."/>
            <person name="Minagawa J."/>
            <person name="Obokata J."/>
            <person name="Shigenobu S."/>
        </authorList>
    </citation>
    <scope>NUCLEOTIDE SEQUENCE [LARGE SCALE GENOMIC DNA]</scope>
</reference>
<dbReference type="Pfam" id="PF00027">
    <property type="entry name" value="cNMP_binding"/>
    <property type="match status" value="1"/>
</dbReference>
<feature type="domain" description="Cyclic nucleotide-binding" evidence="3">
    <location>
        <begin position="292"/>
        <end position="384"/>
    </location>
</feature>
<evidence type="ECO:0000313" key="5">
    <source>
        <dbReference type="Proteomes" id="UP000735302"/>
    </source>
</evidence>
<dbReference type="InterPro" id="IPR018490">
    <property type="entry name" value="cNMP-bd_dom_sf"/>
</dbReference>
<dbReference type="Gene3D" id="2.60.120.10">
    <property type="entry name" value="Jelly Rolls"/>
    <property type="match status" value="1"/>
</dbReference>
<keyword evidence="2" id="KW-0732">Signal</keyword>
<dbReference type="SUPFAM" id="SSF51206">
    <property type="entry name" value="cAMP-binding domain-like"/>
    <property type="match status" value="1"/>
</dbReference>
<sequence>MNVAANILLVFLRRAVQWTGDKALALTQIRGAASTSPESWQNIAIQYLYGTHECMHDYVNKGKCSLSAMQCKVIRTMSVAKYQRAMERRSMKKEKPAEDQATTELGFSENKKRMLLPVVDFLSKMQTRREINLARQPVPNSSKWHMLKTSRIVGLLKKISVAVKQKKIRNRVRRVFSLVVFVIRFIKYISVISGNTQMLLKKKRNTRLSSDSHVIASSDDKQGKERAFFNLSNFHKIRQVQVPFYIQLILTKPWFARTVKEVETTVQYLEKTRCFTAYPKSFQLMLARVAWYIELPASKVVIRQSHRPLNFYLLLSGSVRIDRLEGSPCEAEGGRFKTLKKLSSQDIFGDDCVTDPFSLRTYTATTEEECGVLNFNMHDYNNMIQKAKVTEVAPEHIQYLWMSDFSPAEPSALGKVESATRINFPSAPAPRIHSDACPDAHHVRPAY</sequence>
<dbReference type="SMART" id="SM00100">
    <property type="entry name" value="cNMP"/>
    <property type="match status" value="1"/>
</dbReference>
<dbReference type="Proteomes" id="UP000735302">
    <property type="component" value="Unassembled WGS sequence"/>
</dbReference>
<evidence type="ECO:0000259" key="3">
    <source>
        <dbReference type="PROSITE" id="PS50042"/>
    </source>
</evidence>
<name>A0AAV4DFX9_9GAST</name>
<dbReference type="PANTHER" id="PTHR23011:SF28">
    <property type="entry name" value="CYCLIC NUCLEOTIDE-BINDING DOMAIN CONTAINING PROTEIN"/>
    <property type="match status" value="1"/>
</dbReference>
<dbReference type="PROSITE" id="PS50042">
    <property type="entry name" value="CNMP_BINDING_3"/>
    <property type="match status" value="1"/>
</dbReference>
<dbReference type="CDD" id="cd00038">
    <property type="entry name" value="CAP_ED"/>
    <property type="match status" value="1"/>
</dbReference>
<feature type="chain" id="PRO_5043416508" evidence="2">
    <location>
        <begin position="19"/>
        <end position="447"/>
    </location>
</feature>
<dbReference type="InterPro" id="IPR000595">
    <property type="entry name" value="cNMP-bd_dom"/>
</dbReference>
<dbReference type="PANTHER" id="PTHR23011">
    <property type="entry name" value="CYCLIC NUCLEOTIDE-BINDING DOMAIN CONTAINING PROTEIN"/>
    <property type="match status" value="1"/>
</dbReference>
<evidence type="ECO:0000256" key="1">
    <source>
        <dbReference type="SAM" id="Phobius"/>
    </source>
</evidence>
<dbReference type="EMBL" id="BLXT01007857">
    <property type="protein sequence ID" value="GFO43152.1"/>
    <property type="molecule type" value="Genomic_DNA"/>
</dbReference>
<keyword evidence="1" id="KW-1133">Transmembrane helix</keyword>
<comment type="caution">
    <text evidence="4">The sequence shown here is derived from an EMBL/GenBank/DDBJ whole genome shotgun (WGS) entry which is preliminary data.</text>
</comment>
<feature type="transmembrane region" description="Helical" evidence="1">
    <location>
        <begin position="175"/>
        <end position="194"/>
    </location>
</feature>
<gene>
    <name evidence="4" type="ORF">PoB_006965700</name>
</gene>
<proteinExistence type="predicted"/>
<feature type="signal peptide" evidence="2">
    <location>
        <begin position="1"/>
        <end position="18"/>
    </location>
</feature>